<gene>
    <name evidence="6" type="ORF">DY251_01345</name>
</gene>
<dbReference type="PANTHER" id="PTHR33254:SF4">
    <property type="entry name" value="4-HYDROXY-4-METHYL-2-OXOGLUTARATE ALDOLASE 3-RELATED"/>
    <property type="match status" value="1"/>
</dbReference>
<keyword evidence="7" id="KW-1185">Reference proteome</keyword>
<keyword evidence="5" id="KW-0479">Metal-binding</keyword>
<protein>
    <recommendedName>
        <fullName evidence="2">Putative 4-hydroxy-4-methyl-2-oxoglutarate aldolase</fullName>
    </recommendedName>
    <alternativeName>
        <fullName evidence="3">Regulator of ribonuclease activity homolog</fullName>
    </alternativeName>
    <alternativeName>
        <fullName evidence="4">RraA-like protein</fullName>
    </alternativeName>
</protein>
<evidence type="ECO:0000256" key="1">
    <source>
        <dbReference type="ARBA" id="ARBA00001968"/>
    </source>
</evidence>
<dbReference type="EMBL" id="QURN01000001">
    <property type="protein sequence ID" value="RFC69410.1"/>
    <property type="molecule type" value="Genomic_DNA"/>
</dbReference>
<name>A0A371XJL5_9HYPH</name>
<comment type="cofactor">
    <cofactor evidence="5">
        <name>Mg(2+)</name>
        <dbReference type="ChEBI" id="CHEBI:18420"/>
    </cofactor>
</comment>
<dbReference type="CDD" id="cd16841">
    <property type="entry name" value="RraA_family"/>
    <property type="match status" value="1"/>
</dbReference>
<dbReference type="InterPro" id="IPR036704">
    <property type="entry name" value="RraA/RraA-like_sf"/>
</dbReference>
<organism evidence="6 7">
    <name type="scientific">Mesorhizobium denitrificans</name>
    <dbReference type="NCBI Taxonomy" id="2294114"/>
    <lineage>
        <taxon>Bacteria</taxon>
        <taxon>Pseudomonadati</taxon>
        <taxon>Pseudomonadota</taxon>
        <taxon>Alphaproteobacteria</taxon>
        <taxon>Hyphomicrobiales</taxon>
        <taxon>Phyllobacteriaceae</taxon>
        <taxon>Mesorhizobium</taxon>
    </lineage>
</organism>
<keyword evidence="5" id="KW-0460">Magnesium</keyword>
<evidence type="ECO:0000256" key="3">
    <source>
        <dbReference type="ARBA" id="ARBA00029596"/>
    </source>
</evidence>
<dbReference type="Gene3D" id="3.50.30.40">
    <property type="entry name" value="Ribonuclease E inhibitor RraA/RraA-like"/>
    <property type="match status" value="1"/>
</dbReference>
<reference evidence="7" key="1">
    <citation type="submission" date="2018-08" db="EMBL/GenBank/DDBJ databases">
        <authorList>
            <person name="Im W.T."/>
        </authorList>
    </citation>
    <scope>NUCLEOTIDE SEQUENCE [LARGE SCALE GENOMIC DNA]</scope>
    <source>
        <strain evidence="7">LA-28</strain>
    </source>
</reference>
<evidence type="ECO:0000313" key="7">
    <source>
        <dbReference type="Proteomes" id="UP000262379"/>
    </source>
</evidence>
<evidence type="ECO:0000256" key="2">
    <source>
        <dbReference type="ARBA" id="ARBA00016549"/>
    </source>
</evidence>
<sequence length="221" mass="22936">MATKINRVNIAPLSAATAERWRSVPVTILSDVTAGRVVPDPRIRPLQPFSPGRRVVGPAVTAWCERGDFGAMLHALDIAPARSIVVADAGGCLQTAYAGEILCGYARAKGIAGLIVNGAMRDIDTIAAWDDFCAFALGNTARGPLSKERGAVNVPIVFGGVSVQPGDIVVADNDGLAIVPLAEASDVLEAGLQRVSAEAAWQAELGKGRSLVDVFAVPEAI</sequence>
<dbReference type="RefSeq" id="WP_116622030.1">
    <property type="nucleotide sequence ID" value="NZ_QURN01000001.1"/>
</dbReference>
<dbReference type="GO" id="GO:0046872">
    <property type="term" value="F:metal ion binding"/>
    <property type="evidence" value="ECO:0007669"/>
    <property type="project" value="UniProtKB-KW"/>
</dbReference>
<evidence type="ECO:0000313" key="6">
    <source>
        <dbReference type="EMBL" id="RFC69410.1"/>
    </source>
</evidence>
<comment type="caution">
    <text evidence="6">The sequence shown here is derived from an EMBL/GenBank/DDBJ whole genome shotgun (WGS) entry which is preliminary data.</text>
</comment>
<dbReference type="AlphaFoldDB" id="A0A371XJL5"/>
<comment type="cofactor">
    <cofactor evidence="1">
        <name>a divalent metal cation</name>
        <dbReference type="ChEBI" id="CHEBI:60240"/>
    </cofactor>
</comment>
<accession>A0A371XJL5</accession>
<proteinExistence type="predicted"/>
<feature type="binding site" evidence="5">
    <location>
        <position position="121"/>
    </location>
    <ligand>
        <name>substrate</name>
    </ligand>
</feature>
<feature type="binding site" evidence="5">
    <location>
        <begin position="99"/>
        <end position="102"/>
    </location>
    <ligand>
        <name>substrate</name>
    </ligand>
</feature>
<dbReference type="Pfam" id="PF03737">
    <property type="entry name" value="RraA-like"/>
    <property type="match status" value="1"/>
</dbReference>
<dbReference type="InterPro" id="IPR005493">
    <property type="entry name" value="RraA/RraA-like"/>
</dbReference>
<evidence type="ECO:0000256" key="4">
    <source>
        <dbReference type="ARBA" id="ARBA00030169"/>
    </source>
</evidence>
<evidence type="ECO:0000256" key="5">
    <source>
        <dbReference type="PIRSR" id="PIRSR605493-1"/>
    </source>
</evidence>
<dbReference type="Proteomes" id="UP000262379">
    <property type="component" value="Unassembled WGS sequence"/>
</dbReference>
<dbReference type="PANTHER" id="PTHR33254">
    <property type="entry name" value="4-HYDROXY-4-METHYL-2-OXOGLUTARATE ALDOLASE 3-RELATED"/>
    <property type="match status" value="1"/>
</dbReference>
<dbReference type="SUPFAM" id="SSF89562">
    <property type="entry name" value="RraA-like"/>
    <property type="match status" value="1"/>
</dbReference>
<feature type="binding site" evidence="5">
    <location>
        <position position="122"/>
    </location>
    <ligand>
        <name>Mg(2+)</name>
        <dbReference type="ChEBI" id="CHEBI:18420"/>
    </ligand>
</feature>